<dbReference type="RefSeq" id="WP_094756694.1">
    <property type="nucleotide sequence ID" value="NZ_FRAJ01000004.1"/>
</dbReference>
<keyword evidence="13 14" id="KW-0472">Membrane</keyword>
<dbReference type="InterPro" id="IPR036890">
    <property type="entry name" value="HATPase_C_sf"/>
</dbReference>
<dbReference type="AlphaFoldDB" id="A0A1M6MGP7"/>
<dbReference type="SUPFAM" id="SSF55874">
    <property type="entry name" value="ATPase domain of HSP90 chaperone/DNA topoisomerase II/histidine kinase"/>
    <property type="match status" value="1"/>
</dbReference>
<dbReference type="PROSITE" id="PS50109">
    <property type="entry name" value="HIS_KIN"/>
    <property type="match status" value="1"/>
</dbReference>
<evidence type="ECO:0000256" key="14">
    <source>
        <dbReference type="SAM" id="Phobius"/>
    </source>
</evidence>
<dbReference type="InterPro" id="IPR029016">
    <property type="entry name" value="GAF-like_dom_sf"/>
</dbReference>
<keyword evidence="7 14" id="KW-0812">Transmembrane</keyword>
<protein>
    <recommendedName>
        <fullName evidence="3">histidine kinase</fullName>
        <ecNumber evidence="3">2.7.13.3</ecNumber>
    </recommendedName>
</protein>
<evidence type="ECO:0000256" key="9">
    <source>
        <dbReference type="ARBA" id="ARBA00022777"/>
    </source>
</evidence>
<dbReference type="PANTHER" id="PTHR34220">
    <property type="entry name" value="SENSOR HISTIDINE KINASE YPDA"/>
    <property type="match status" value="1"/>
</dbReference>
<organism evidence="16 17">
    <name type="scientific">Caminicella sporogenes DSM 14501</name>
    <dbReference type="NCBI Taxonomy" id="1121266"/>
    <lineage>
        <taxon>Bacteria</taxon>
        <taxon>Bacillati</taxon>
        <taxon>Bacillota</taxon>
        <taxon>Clostridia</taxon>
        <taxon>Peptostreptococcales</taxon>
        <taxon>Caminicellaceae</taxon>
        <taxon>Caminicella</taxon>
    </lineage>
</organism>
<feature type="transmembrane region" description="Helical" evidence="14">
    <location>
        <begin position="44"/>
        <end position="66"/>
    </location>
</feature>
<dbReference type="Gene3D" id="3.30.565.10">
    <property type="entry name" value="Histidine kinase-like ATPase, C-terminal domain"/>
    <property type="match status" value="1"/>
</dbReference>
<dbReference type="STRING" id="1121266.SAMN02745883_00533"/>
<dbReference type="InterPro" id="IPR011620">
    <property type="entry name" value="Sig_transdc_His_kinase_LytS_TM"/>
</dbReference>
<feature type="transmembrane region" description="Helical" evidence="14">
    <location>
        <begin position="78"/>
        <end position="102"/>
    </location>
</feature>
<evidence type="ECO:0000256" key="1">
    <source>
        <dbReference type="ARBA" id="ARBA00000085"/>
    </source>
</evidence>
<dbReference type="Pfam" id="PF07694">
    <property type="entry name" value="5TM-5TMR_LYT"/>
    <property type="match status" value="1"/>
</dbReference>
<evidence type="ECO:0000256" key="2">
    <source>
        <dbReference type="ARBA" id="ARBA00004651"/>
    </source>
</evidence>
<dbReference type="GO" id="GO:0005886">
    <property type="term" value="C:plasma membrane"/>
    <property type="evidence" value="ECO:0007669"/>
    <property type="project" value="UniProtKB-SubCell"/>
</dbReference>
<evidence type="ECO:0000256" key="7">
    <source>
        <dbReference type="ARBA" id="ARBA00022692"/>
    </source>
</evidence>
<sequence>MILQLLQNLTSRSGIIIILAFLLSKNKTFKRLVTKKDLSLVDKISMSILFGVFGIIGTYSGIKIGVAPGSDAIANSRVIGVFVAGWLGGPFVGILSGIIAGLHRWVIDIGGFTSLACGLSTVVEGLIAGYSSRKFNNVKTDWIWALIMGAFSEIVQMMIILVIAKPFNQALSLVKIIWFPMIFVNSIGIAVFIGITQQIFLEKEQVAAEKAELILKIANKTLPHLRKGFNTETAKLTAQIIYDMTDIDAVAITDDEKILAHVGEGSDHHKSGSIPMTDLTYKVIKSGKYEVAKNKEEIGCKYEKCSLLSAVIFPLKERDKVIGTLKLYKSQKPGITSLDLKLAQGLAKLFSTQIELSKIDYQRKLLVQTELKILQAQINPHFLFNSLNTIASFIRTKPDKARQLIIHLGDYLRQNMTVNQDEIDIYKEIFHIKSYLAIVHARFGDKIKIDFDIEEGLKIKIPPLILQPIVENAVKHGLKNINDGIEIKIIAKDEGEYVKLSVIDNGVGIEKSILEKLFLETDNDSCIGLRNVDKRLKYKYGSAYGLEIKSELGKGTTINIKIPKLKANTKGGIV</sequence>
<reference evidence="16 17" key="1">
    <citation type="submission" date="2016-11" db="EMBL/GenBank/DDBJ databases">
        <authorList>
            <person name="Jaros S."/>
            <person name="Januszkiewicz K."/>
            <person name="Wedrychowicz H."/>
        </authorList>
    </citation>
    <scope>NUCLEOTIDE SEQUENCE [LARGE SCALE GENOMIC DNA]</scope>
    <source>
        <strain evidence="16 17">DSM 14501</strain>
    </source>
</reference>
<evidence type="ECO:0000313" key="17">
    <source>
        <dbReference type="Proteomes" id="UP000184082"/>
    </source>
</evidence>
<keyword evidence="12" id="KW-0902">Two-component regulatory system</keyword>
<evidence type="ECO:0000256" key="13">
    <source>
        <dbReference type="ARBA" id="ARBA00023136"/>
    </source>
</evidence>
<dbReference type="InterPro" id="IPR010559">
    <property type="entry name" value="Sig_transdc_His_kin_internal"/>
</dbReference>
<dbReference type="GO" id="GO:0071555">
    <property type="term" value="P:cell wall organization"/>
    <property type="evidence" value="ECO:0007669"/>
    <property type="project" value="InterPro"/>
</dbReference>
<gene>
    <name evidence="16" type="ORF">SAMN02745883_00533</name>
</gene>
<evidence type="ECO:0000259" key="15">
    <source>
        <dbReference type="PROSITE" id="PS50109"/>
    </source>
</evidence>
<name>A0A1M6MGP7_9FIRM</name>
<dbReference type="Gene3D" id="3.30.450.40">
    <property type="match status" value="1"/>
</dbReference>
<dbReference type="Pfam" id="PF02518">
    <property type="entry name" value="HATPase_c"/>
    <property type="match status" value="1"/>
</dbReference>
<proteinExistence type="predicted"/>
<comment type="subcellular location">
    <subcellularLocation>
        <location evidence="2">Cell membrane</location>
        <topology evidence="2">Multi-pass membrane protein</topology>
    </subcellularLocation>
</comment>
<evidence type="ECO:0000256" key="6">
    <source>
        <dbReference type="ARBA" id="ARBA00022679"/>
    </source>
</evidence>
<keyword evidence="11 14" id="KW-1133">Transmembrane helix</keyword>
<dbReference type="PANTHER" id="PTHR34220:SF7">
    <property type="entry name" value="SENSOR HISTIDINE KINASE YPDA"/>
    <property type="match status" value="1"/>
</dbReference>
<dbReference type="EMBL" id="FRAJ01000004">
    <property type="protein sequence ID" value="SHJ82530.1"/>
    <property type="molecule type" value="Genomic_DNA"/>
</dbReference>
<dbReference type="EC" id="2.7.13.3" evidence="3"/>
<keyword evidence="5" id="KW-0597">Phosphoprotein</keyword>
<evidence type="ECO:0000256" key="11">
    <source>
        <dbReference type="ARBA" id="ARBA00022989"/>
    </source>
</evidence>
<keyword evidence="17" id="KW-1185">Reference proteome</keyword>
<dbReference type="SMART" id="SM00387">
    <property type="entry name" value="HATPase_c"/>
    <property type="match status" value="1"/>
</dbReference>
<keyword evidence="9 16" id="KW-0418">Kinase</keyword>
<evidence type="ECO:0000256" key="5">
    <source>
        <dbReference type="ARBA" id="ARBA00022553"/>
    </source>
</evidence>
<evidence type="ECO:0000256" key="3">
    <source>
        <dbReference type="ARBA" id="ARBA00012438"/>
    </source>
</evidence>
<dbReference type="InterPro" id="IPR003018">
    <property type="entry name" value="GAF"/>
</dbReference>
<evidence type="ECO:0000256" key="10">
    <source>
        <dbReference type="ARBA" id="ARBA00022840"/>
    </source>
</evidence>
<keyword evidence="4" id="KW-1003">Cell membrane</keyword>
<evidence type="ECO:0000313" key="16">
    <source>
        <dbReference type="EMBL" id="SHJ82530.1"/>
    </source>
</evidence>
<dbReference type="Proteomes" id="UP000184082">
    <property type="component" value="Unassembled WGS sequence"/>
</dbReference>
<evidence type="ECO:0000256" key="4">
    <source>
        <dbReference type="ARBA" id="ARBA00022475"/>
    </source>
</evidence>
<evidence type="ECO:0000256" key="12">
    <source>
        <dbReference type="ARBA" id="ARBA00023012"/>
    </source>
</evidence>
<dbReference type="Pfam" id="PF06580">
    <property type="entry name" value="His_kinase"/>
    <property type="match status" value="1"/>
</dbReference>
<dbReference type="Pfam" id="PF01590">
    <property type="entry name" value="GAF"/>
    <property type="match status" value="1"/>
</dbReference>
<dbReference type="InterPro" id="IPR005467">
    <property type="entry name" value="His_kinase_dom"/>
</dbReference>
<dbReference type="InterPro" id="IPR050640">
    <property type="entry name" value="Bact_2-comp_sensor_kinase"/>
</dbReference>
<evidence type="ECO:0000256" key="8">
    <source>
        <dbReference type="ARBA" id="ARBA00022741"/>
    </source>
</evidence>
<accession>A0A1M6MGP7</accession>
<dbReference type="SUPFAM" id="SSF55781">
    <property type="entry name" value="GAF domain-like"/>
    <property type="match status" value="1"/>
</dbReference>
<keyword evidence="6" id="KW-0808">Transferase</keyword>
<feature type="transmembrane region" description="Helical" evidence="14">
    <location>
        <begin position="176"/>
        <end position="195"/>
    </location>
</feature>
<dbReference type="GO" id="GO:0005524">
    <property type="term" value="F:ATP binding"/>
    <property type="evidence" value="ECO:0007669"/>
    <property type="project" value="UniProtKB-KW"/>
</dbReference>
<dbReference type="GO" id="GO:0000155">
    <property type="term" value="F:phosphorelay sensor kinase activity"/>
    <property type="evidence" value="ECO:0007669"/>
    <property type="project" value="InterPro"/>
</dbReference>
<feature type="domain" description="Histidine kinase" evidence="15">
    <location>
        <begin position="465"/>
        <end position="566"/>
    </location>
</feature>
<feature type="transmembrane region" description="Helical" evidence="14">
    <location>
        <begin position="6"/>
        <end position="23"/>
    </location>
</feature>
<feature type="transmembrane region" description="Helical" evidence="14">
    <location>
        <begin position="109"/>
        <end position="130"/>
    </location>
</feature>
<dbReference type="InterPro" id="IPR003594">
    <property type="entry name" value="HATPase_dom"/>
</dbReference>
<comment type="catalytic activity">
    <reaction evidence="1">
        <text>ATP + protein L-histidine = ADP + protein N-phospho-L-histidine.</text>
        <dbReference type="EC" id="2.7.13.3"/>
    </reaction>
</comment>
<feature type="transmembrane region" description="Helical" evidence="14">
    <location>
        <begin position="142"/>
        <end position="164"/>
    </location>
</feature>
<keyword evidence="10" id="KW-0067">ATP-binding</keyword>
<keyword evidence="8" id="KW-0547">Nucleotide-binding</keyword>